<dbReference type="RefSeq" id="WP_164472355.1">
    <property type="nucleotide sequence ID" value="NZ_CP033896.1"/>
</dbReference>
<dbReference type="Proteomes" id="UP000269019">
    <property type="component" value="Chromosome"/>
</dbReference>
<evidence type="ECO:0000256" key="1">
    <source>
        <dbReference type="SAM" id="Coils"/>
    </source>
</evidence>
<keyword evidence="1" id="KW-0175">Coiled coil</keyword>
<dbReference type="EMBL" id="CP033896">
    <property type="protein sequence ID" value="AZA12973.1"/>
    <property type="molecule type" value="Genomic_DNA"/>
</dbReference>
<evidence type="ECO:0000313" key="3">
    <source>
        <dbReference type="Proteomes" id="UP000269019"/>
    </source>
</evidence>
<organism evidence="2 3">
    <name type="scientific">Corynebacterium choanae</name>
    <dbReference type="NCBI Taxonomy" id="1862358"/>
    <lineage>
        <taxon>Bacteria</taxon>
        <taxon>Bacillati</taxon>
        <taxon>Actinomycetota</taxon>
        <taxon>Actinomycetes</taxon>
        <taxon>Mycobacteriales</taxon>
        <taxon>Corynebacteriaceae</taxon>
        <taxon>Corynebacterium</taxon>
    </lineage>
</organism>
<sequence>MTVDDYREALNKANAEAARYRTECNELRKDAEAYRELKESEKTELERAQGR</sequence>
<gene>
    <name evidence="2" type="ORF">CCHOA_02785</name>
</gene>
<keyword evidence="3" id="KW-1185">Reference proteome</keyword>
<proteinExistence type="predicted"/>
<protein>
    <submittedName>
        <fullName evidence="2">Uncharacterized protein</fullName>
    </submittedName>
</protein>
<feature type="coiled-coil region" evidence="1">
    <location>
        <begin position="3"/>
        <end position="51"/>
    </location>
</feature>
<dbReference type="KEGG" id="ccho:CCHOA_02785"/>
<dbReference type="AlphaFoldDB" id="A0A3G6J5D9"/>
<reference evidence="2 3" key="1">
    <citation type="submission" date="2018-11" db="EMBL/GenBank/DDBJ databases">
        <authorList>
            <person name="Kleinhagauer T."/>
            <person name="Glaeser S.P."/>
            <person name="Spergser J."/>
            <person name="Ruckert C."/>
            <person name="Kaempfer P."/>
            <person name="Busse H.-J."/>
        </authorList>
    </citation>
    <scope>NUCLEOTIDE SEQUENCE [LARGE SCALE GENOMIC DNA]</scope>
    <source>
        <strain evidence="2 3">200CH</strain>
    </source>
</reference>
<accession>A0A3G6J5D9</accession>
<name>A0A3G6J5D9_9CORY</name>
<evidence type="ECO:0000313" key="2">
    <source>
        <dbReference type="EMBL" id="AZA12973.1"/>
    </source>
</evidence>